<dbReference type="InParanoid" id="A0A2N3N994"/>
<keyword evidence="3" id="KW-1185">Reference proteome</keyword>
<evidence type="ECO:0000256" key="1">
    <source>
        <dbReference type="SAM" id="MobiDB-lite"/>
    </source>
</evidence>
<comment type="caution">
    <text evidence="2">The sequence shown here is derived from an EMBL/GenBank/DDBJ whole genome shotgun (WGS) entry which is preliminary data.</text>
</comment>
<reference evidence="2 3" key="1">
    <citation type="journal article" date="2017" name="G3 (Bethesda)">
        <title>First Draft Genome Sequence of the Pathogenic Fungus Lomentospora prolificans (Formerly Scedosporium prolificans).</title>
        <authorList>
            <person name="Luo R."/>
            <person name="Zimin A."/>
            <person name="Workman R."/>
            <person name="Fan Y."/>
            <person name="Pertea G."/>
            <person name="Grossman N."/>
            <person name="Wear M.P."/>
            <person name="Jia B."/>
            <person name="Miller H."/>
            <person name="Casadevall A."/>
            <person name="Timp W."/>
            <person name="Zhang S.X."/>
            <person name="Salzberg S.L."/>
        </authorList>
    </citation>
    <scope>NUCLEOTIDE SEQUENCE [LARGE SCALE GENOMIC DNA]</scope>
    <source>
        <strain evidence="2 3">JHH-5317</strain>
    </source>
</reference>
<dbReference type="EMBL" id="NLAX01000010">
    <property type="protein sequence ID" value="PKS09009.1"/>
    <property type="molecule type" value="Genomic_DNA"/>
</dbReference>
<name>A0A2N3N994_9PEZI</name>
<proteinExistence type="predicted"/>
<gene>
    <name evidence="2" type="ORF">jhhlp_003622</name>
</gene>
<evidence type="ECO:0000313" key="3">
    <source>
        <dbReference type="Proteomes" id="UP000233524"/>
    </source>
</evidence>
<dbReference type="VEuPathDB" id="FungiDB:jhhlp_003622"/>
<feature type="region of interest" description="Disordered" evidence="1">
    <location>
        <begin position="73"/>
        <end position="92"/>
    </location>
</feature>
<protein>
    <submittedName>
        <fullName evidence="2">Uncharacterized protein</fullName>
    </submittedName>
</protein>
<dbReference type="AlphaFoldDB" id="A0A2N3N994"/>
<dbReference type="Proteomes" id="UP000233524">
    <property type="component" value="Unassembled WGS sequence"/>
</dbReference>
<organism evidence="2 3">
    <name type="scientific">Lomentospora prolificans</name>
    <dbReference type="NCBI Taxonomy" id="41688"/>
    <lineage>
        <taxon>Eukaryota</taxon>
        <taxon>Fungi</taxon>
        <taxon>Dikarya</taxon>
        <taxon>Ascomycota</taxon>
        <taxon>Pezizomycotina</taxon>
        <taxon>Sordariomycetes</taxon>
        <taxon>Hypocreomycetidae</taxon>
        <taxon>Microascales</taxon>
        <taxon>Microascaceae</taxon>
        <taxon>Lomentospora</taxon>
    </lineage>
</organism>
<accession>A0A2N3N994</accession>
<sequence>MTADALVAKLKGLRTRALKPFYLTATFGMTDNRHLRRRRHRLNRRPRPELLSQLPRRPIRNSAWFASAVSIDPGYLRNDDSDASLVTDSTDW</sequence>
<evidence type="ECO:0000313" key="2">
    <source>
        <dbReference type="EMBL" id="PKS09009.1"/>
    </source>
</evidence>